<dbReference type="AlphaFoldDB" id="A0A6H5JC27"/>
<sequence>MIESSPKIFLAGFSLDGVTLQVPIYTHIRLVSRAMYETARRRSSNVSFCTYMKKWSCTSEKSVSVRKF</sequence>
<evidence type="ECO:0000313" key="2">
    <source>
        <dbReference type="Proteomes" id="UP000479190"/>
    </source>
</evidence>
<accession>A0A6H5JC27</accession>
<organism evidence="1 2">
    <name type="scientific">Trichogramma brassicae</name>
    <dbReference type="NCBI Taxonomy" id="86971"/>
    <lineage>
        <taxon>Eukaryota</taxon>
        <taxon>Metazoa</taxon>
        <taxon>Ecdysozoa</taxon>
        <taxon>Arthropoda</taxon>
        <taxon>Hexapoda</taxon>
        <taxon>Insecta</taxon>
        <taxon>Pterygota</taxon>
        <taxon>Neoptera</taxon>
        <taxon>Endopterygota</taxon>
        <taxon>Hymenoptera</taxon>
        <taxon>Apocrita</taxon>
        <taxon>Proctotrupomorpha</taxon>
        <taxon>Chalcidoidea</taxon>
        <taxon>Trichogrammatidae</taxon>
        <taxon>Trichogramma</taxon>
    </lineage>
</organism>
<dbReference type="EMBL" id="CADCXV010001560">
    <property type="protein sequence ID" value="CAB0045289.1"/>
    <property type="molecule type" value="Genomic_DNA"/>
</dbReference>
<reference evidence="1 2" key="1">
    <citation type="submission" date="2020-02" db="EMBL/GenBank/DDBJ databases">
        <authorList>
            <person name="Ferguson B K."/>
        </authorList>
    </citation>
    <scope>NUCLEOTIDE SEQUENCE [LARGE SCALE GENOMIC DNA]</scope>
</reference>
<keyword evidence="2" id="KW-1185">Reference proteome</keyword>
<evidence type="ECO:0000313" key="1">
    <source>
        <dbReference type="EMBL" id="CAB0045289.1"/>
    </source>
</evidence>
<gene>
    <name evidence="1" type="ORF">TBRA_LOCUS16819</name>
</gene>
<name>A0A6H5JC27_9HYME</name>
<proteinExistence type="predicted"/>
<protein>
    <submittedName>
        <fullName evidence="1">Uncharacterized protein</fullName>
    </submittedName>
</protein>
<dbReference type="Proteomes" id="UP000479190">
    <property type="component" value="Unassembled WGS sequence"/>
</dbReference>